<accession>C9Y6Q0</accession>
<keyword evidence="1" id="KW-1133">Transmembrane helix</keyword>
<evidence type="ECO:0000313" key="2">
    <source>
        <dbReference type="EMBL" id="CBA26539.1"/>
    </source>
</evidence>
<keyword evidence="1" id="KW-0472">Membrane</keyword>
<dbReference type="EMBL" id="FN543101">
    <property type="protein sequence ID" value="CBA26539.1"/>
    <property type="molecule type" value="Genomic_DNA"/>
</dbReference>
<gene>
    <name evidence="2" type="ORF">Csp_E36270</name>
</gene>
<evidence type="ECO:0000256" key="1">
    <source>
        <dbReference type="SAM" id="Phobius"/>
    </source>
</evidence>
<reference evidence="2" key="1">
    <citation type="journal article" date="2010" name="Nature">
        <title>The Dynamic genome of Hydra.</title>
        <authorList>
            <person name="Chapman J.A."/>
            <person name="Kirkness E.F."/>
            <person name="Simakov O."/>
            <person name="Hampson S.E."/>
            <person name="Mitros T."/>
            <person name="Weinmaier T."/>
            <person name="Rattei T."/>
            <person name="Balasubramanian P.G."/>
            <person name="Borman J."/>
            <person name="Busam D."/>
            <person name="Disbennett K."/>
            <person name="Pfannkoch C."/>
            <person name="Sumin N."/>
            <person name="Sutton G."/>
            <person name="Viswanathan L."/>
            <person name="Walenz B."/>
            <person name="Goodstein D.M."/>
            <person name="Hellsten U."/>
            <person name="Kawashima T."/>
            <person name="Prochnik S.E."/>
            <person name="Putnam N.H."/>
            <person name="Shu S."/>
            <person name="Blumberg B."/>
            <person name="Dana C.E."/>
            <person name="Gee L."/>
            <person name="Kibler D.F."/>
            <person name="Law L."/>
            <person name="Lindgens D."/>
            <person name="Martinez D.E."/>
            <person name="Peng J."/>
            <person name="Wigge P.A."/>
            <person name="Bertulat B."/>
            <person name="Guder C."/>
            <person name="Nakamura Y."/>
            <person name="Ozbek S."/>
            <person name="Watanabe H."/>
            <person name="Khalturin K."/>
            <person name="Hemmrich G."/>
            <person name="Franke A."/>
            <person name="Augustin R."/>
            <person name="Fraune S."/>
            <person name="Hayakawa E."/>
            <person name="Hayakawa S."/>
            <person name="Hirose M."/>
            <person name="Hwang J."/>
            <person name="Ikeo K."/>
            <person name="Nishimiya-Fujisawa C."/>
            <person name="Ogura A."/>
            <person name="Takahashi T."/>
            <person name="Steinmetz P.R."/>
            <person name="Zhang X."/>
            <person name="Aufschnaiter R."/>
            <person name="Eder M.K."/>
            <person name="Gorny A.K."/>
            <person name="Salvenmoser W."/>
            <person name="Heimberg A.M."/>
            <person name="Wheeler B.M."/>
            <person name="Peterson K.J."/>
            <person name="Boettger A."/>
            <person name="Tischler P."/>
            <person name="Wolf A."/>
            <person name="Gojobori T."/>
            <person name="Remington K.A."/>
            <person name="Strausberg R.L."/>
            <person name="Venter J."/>
            <person name="Technau U."/>
            <person name="Hobmayer B."/>
            <person name="Bosch T.C."/>
            <person name="Holstein T.W."/>
            <person name="Fujisawa T."/>
            <person name="Bode H.R."/>
            <person name="David C.N."/>
            <person name="Rokhsar D.S."/>
            <person name="Steele R.E."/>
        </authorList>
    </citation>
    <scope>NUCLEOTIDE SEQUENCE</scope>
</reference>
<keyword evidence="1" id="KW-0812">Transmembrane</keyword>
<protein>
    <submittedName>
        <fullName evidence="2">Uncharacterized protein</fullName>
    </submittedName>
</protein>
<name>C9Y6Q0_CURXX</name>
<organism evidence="2">
    <name type="scientific">Curvibacter symbiont subsp. Hydra magnipapillata</name>
    <dbReference type="NCBI Taxonomy" id="667019"/>
    <lineage>
        <taxon>Bacteria</taxon>
        <taxon>Pseudomonadati</taxon>
        <taxon>Pseudomonadota</taxon>
        <taxon>Betaproteobacteria</taxon>
        <taxon>Burkholderiales</taxon>
        <taxon>Comamonadaceae</taxon>
        <taxon>Curvibacter</taxon>
    </lineage>
</organism>
<dbReference type="AlphaFoldDB" id="C9Y6Q0"/>
<feature type="transmembrane region" description="Helical" evidence="1">
    <location>
        <begin position="79"/>
        <end position="99"/>
    </location>
</feature>
<proteinExistence type="predicted"/>
<sequence length="105" mass="12648">MTFFIIIKHEKSQKWDFLISLDFCFYFFKCIQKELNAMEHADKPKNKKKDLEYLLKGIDLKSIQLEIDIRNGSKKVENLFWLICILFATGSLCIIFLFLHQYKYI</sequence>